<comment type="caution">
    <text evidence="2">The sequence shown here is derived from an EMBL/GenBank/DDBJ whole genome shotgun (WGS) entry which is preliminary data.</text>
</comment>
<accession>A0A426ZPK4</accession>
<organism evidence="2 3">
    <name type="scientific">Ensete ventricosum</name>
    <name type="common">Abyssinian banana</name>
    <name type="synonym">Musa ensete</name>
    <dbReference type="NCBI Taxonomy" id="4639"/>
    <lineage>
        <taxon>Eukaryota</taxon>
        <taxon>Viridiplantae</taxon>
        <taxon>Streptophyta</taxon>
        <taxon>Embryophyta</taxon>
        <taxon>Tracheophyta</taxon>
        <taxon>Spermatophyta</taxon>
        <taxon>Magnoliopsida</taxon>
        <taxon>Liliopsida</taxon>
        <taxon>Zingiberales</taxon>
        <taxon>Musaceae</taxon>
        <taxon>Ensete</taxon>
    </lineage>
</organism>
<protein>
    <submittedName>
        <fullName evidence="2">Uncharacterized protein</fullName>
    </submittedName>
</protein>
<dbReference type="AlphaFoldDB" id="A0A426ZPK4"/>
<proteinExistence type="predicted"/>
<feature type="non-terminal residue" evidence="2">
    <location>
        <position position="1"/>
    </location>
</feature>
<evidence type="ECO:0000313" key="3">
    <source>
        <dbReference type="Proteomes" id="UP000287651"/>
    </source>
</evidence>
<evidence type="ECO:0000313" key="2">
    <source>
        <dbReference type="EMBL" id="RRT65855.1"/>
    </source>
</evidence>
<feature type="compositionally biased region" description="Basic and acidic residues" evidence="1">
    <location>
        <begin position="1"/>
        <end position="19"/>
    </location>
</feature>
<dbReference type="EMBL" id="AMZH03005660">
    <property type="protein sequence ID" value="RRT65855.1"/>
    <property type="molecule type" value="Genomic_DNA"/>
</dbReference>
<evidence type="ECO:0000256" key="1">
    <source>
        <dbReference type="SAM" id="MobiDB-lite"/>
    </source>
</evidence>
<gene>
    <name evidence="2" type="ORF">B296_00019104</name>
</gene>
<reference evidence="2 3" key="1">
    <citation type="journal article" date="2014" name="Agronomy (Basel)">
        <title>A Draft Genome Sequence for Ensete ventricosum, the Drought-Tolerant Tree Against Hunger.</title>
        <authorList>
            <person name="Harrison J."/>
            <person name="Moore K.A."/>
            <person name="Paszkiewicz K."/>
            <person name="Jones T."/>
            <person name="Grant M."/>
            <person name="Ambacheew D."/>
            <person name="Muzemil S."/>
            <person name="Studholme D.J."/>
        </authorList>
    </citation>
    <scope>NUCLEOTIDE SEQUENCE [LARGE SCALE GENOMIC DNA]</scope>
</reference>
<dbReference type="Proteomes" id="UP000287651">
    <property type="component" value="Unassembled WGS sequence"/>
</dbReference>
<sequence>EERMMHKQRDDDGGADERTGGALAGGVELLADGEPIGPRIIALVRQIQRRRR</sequence>
<name>A0A426ZPK4_ENSVE</name>
<feature type="region of interest" description="Disordered" evidence="1">
    <location>
        <begin position="1"/>
        <end position="21"/>
    </location>
</feature>